<feature type="compositionally biased region" description="Basic and acidic residues" evidence="11">
    <location>
        <begin position="1470"/>
        <end position="1479"/>
    </location>
</feature>
<feature type="region of interest" description="Disordered" evidence="11">
    <location>
        <begin position="1576"/>
        <end position="1698"/>
    </location>
</feature>
<feature type="region of interest" description="Disordered" evidence="11">
    <location>
        <begin position="335"/>
        <end position="724"/>
    </location>
</feature>
<dbReference type="Pfam" id="PF12932">
    <property type="entry name" value="Sec16"/>
    <property type="match status" value="1"/>
</dbReference>
<evidence type="ECO:0000256" key="4">
    <source>
        <dbReference type="ARBA" id="ARBA00022824"/>
    </source>
</evidence>
<feature type="compositionally biased region" description="Acidic residues" evidence="11">
    <location>
        <begin position="293"/>
        <end position="307"/>
    </location>
</feature>
<feature type="compositionally biased region" description="Basic and acidic residues" evidence="11">
    <location>
        <begin position="64"/>
        <end position="86"/>
    </location>
</feature>
<feature type="compositionally biased region" description="Basic and acidic residues" evidence="11">
    <location>
        <begin position="131"/>
        <end position="149"/>
    </location>
</feature>
<feature type="compositionally biased region" description="Polar residues" evidence="11">
    <location>
        <begin position="555"/>
        <end position="565"/>
    </location>
</feature>
<evidence type="ECO:0000313" key="15">
    <source>
        <dbReference type="Proteomes" id="UP000503462"/>
    </source>
</evidence>
<dbReference type="FunFam" id="1.25.40.1030:FF:000008">
    <property type="entry name" value="Protein transport protein sec16"/>
    <property type="match status" value="1"/>
</dbReference>
<dbReference type="GO" id="GO:0006914">
    <property type="term" value="P:autophagy"/>
    <property type="evidence" value="ECO:0007669"/>
    <property type="project" value="UniProtKB-KW"/>
</dbReference>
<feature type="region of interest" description="Disordered" evidence="11">
    <location>
        <begin position="166"/>
        <end position="194"/>
    </location>
</feature>
<feature type="compositionally biased region" description="Polar residues" evidence="11">
    <location>
        <begin position="368"/>
        <end position="387"/>
    </location>
</feature>
<feature type="compositionally biased region" description="Polar residues" evidence="11">
    <location>
        <begin position="572"/>
        <end position="595"/>
    </location>
</feature>
<dbReference type="GO" id="GO:0007030">
    <property type="term" value="P:Golgi organization"/>
    <property type="evidence" value="ECO:0007669"/>
    <property type="project" value="TreeGrafter"/>
</dbReference>
<dbReference type="GO" id="GO:0015031">
    <property type="term" value="P:protein transport"/>
    <property type="evidence" value="ECO:0007669"/>
    <property type="project" value="UniProtKB-KW"/>
</dbReference>
<feature type="compositionally biased region" description="Polar residues" evidence="11">
    <location>
        <begin position="644"/>
        <end position="655"/>
    </location>
</feature>
<dbReference type="Proteomes" id="UP000503462">
    <property type="component" value="Chromosome 5"/>
</dbReference>
<dbReference type="OrthoDB" id="8918678at2759"/>
<feature type="compositionally biased region" description="Low complexity" evidence="11">
    <location>
        <begin position="1350"/>
        <end position="1365"/>
    </location>
</feature>
<feature type="region of interest" description="Disordered" evidence="11">
    <location>
        <begin position="1327"/>
        <end position="1368"/>
    </location>
</feature>
<dbReference type="Gene3D" id="1.25.40.1030">
    <property type="match status" value="1"/>
</dbReference>
<dbReference type="EMBL" id="CP051143">
    <property type="protein sequence ID" value="QIX01615.1"/>
    <property type="molecule type" value="Genomic_DNA"/>
</dbReference>
<comment type="subcellular location">
    <subcellularLocation>
        <location evidence="1">Endoplasmic reticulum membrane</location>
        <topology evidence="1">Peripheral membrane protein</topology>
        <orientation evidence="1">Cytoplasmic side</orientation>
    </subcellularLocation>
</comment>
<evidence type="ECO:0000256" key="1">
    <source>
        <dbReference type="ARBA" id="ARBA00004397"/>
    </source>
</evidence>
<comment type="function">
    <text evidence="9 10">Involved in the initiation of assembly of the COPII coat required for the formation of transport vesicles from the endoplasmic reticulum (ER) and the selection of cargo molecules. Also involved in autophagy.</text>
</comment>
<evidence type="ECO:0000256" key="9">
    <source>
        <dbReference type="ARBA" id="ARBA00024687"/>
    </source>
</evidence>
<feature type="compositionally biased region" description="Low complexity" evidence="11">
    <location>
        <begin position="1601"/>
        <end position="1610"/>
    </location>
</feature>
<dbReference type="Pfam" id="PF12931">
    <property type="entry name" value="TPR_Sec16"/>
    <property type="match status" value="1"/>
</dbReference>
<feature type="compositionally biased region" description="Polar residues" evidence="11">
    <location>
        <begin position="521"/>
        <end position="534"/>
    </location>
</feature>
<evidence type="ECO:0000256" key="10">
    <source>
        <dbReference type="RuleBase" id="RU364101"/>
    </source>
</evidence>
<feature type="compositionally biased region" description="Polar residues" evidence="11">
    <location>
        <begin position="179"/>
        <end position="188"/>
    </location>
</feature>
<dbReference type="PANTHER" id="PTHR13402:SF6">
    <property type="entry name" value="SECRETORY 16, ISOFORM I"/>
    <property type="match status" value="1"/>
</dbReference>
<keyword evidence="4 10" id="KW-0256">Endoplasmic reticulum</keyword>
<dbReference type="GO" id="GO:0016192">
    <property type="term" value="P:vesicle-mediated transport"/>
    <property type="evidence" value="ECO:0007669"/>
    <property type="project" value="UniProtKB-KW"/>
</dbReference>
<keyword evidence="8 10" id="KW-0472">Membrane</keyword>
<feature type="region of interest" description="Disordered" evidence="11">
    <location>
        <begin position="278"/>
        <end position="320"/>
    </location>
</feature>
<dbReference type="InterPro" id="IPR024340">
    <property type="entry name" value="Sec16_CCD"/>
</dbReference>
<evidence type="ECO:0000259" key="12">
    <source>
        <dbReference type="Pfam" id="PF12931"/>
    </source>
</evidence>
<proteinExistence type="inferred from homology"/>
<evidence type="ECO:0000256" key="6">
    <source>
        <dbReference type="ARBA" id="ARBA00022927"/>
    </source>
</evidence>
<evidence type="ECO:0000256" key="3">
    <source>
        <dbReference type="ARBA" id="ARBA00022448"/>
    </source>
</evidence>
<keyword evidence="6 10" id="KW-0653">Protein transport</keyword>
<evidence type="ECO:0000256" key="5">
    <source>
        <dbReference type="ARBA" id="ARBA00022892"/>
    </source>
</evidence>
<evidence type="ECO:0000256" key="8">
    <source>
        <dbReference type="ARBA" id="ARBA00023136"/>
    </source>
</evidence>
<evidence type="ECO:0000259" key="13">
    <source>
        <dbReference type="Pfam" id="PF12932"/>
    </source>
</evidence>
<keyword evidence="7 10" id="KW-0072">Autophagy</keyword>
<keyword evidence="3 10" id="KW-0813">Transport</keyword>
<keyword evidence="15" id="KW-1185">Reference proteome</keyword>
<evidence type="ECO:0000256" key="11">
    <source>
        <dbReference type="SAM" id="MobiDB-lite"/>
    </source>
</evidence>
<feature type="region of interest" description="Disordered" evidence="11">
    <location>
        <begin position="35"/>
        <end position="151"/>
    </location>
</feature>
<feature type="domain" description="Sec16 central conserved" evidence="13">
    <location>
        <begin position="778"/>
        <end position="899"/>
    </location>
</feature>
<feature type="compositionally biased region" description="Polar residues" evidence="11">
    <location>
        <begin position="711"/>
        <end position="724"/>
    </location>
</feature>
<evidence type="ECO:0000313" key="14">
    <source>
        <dbReference type="EMBL" id="QIX01615.1"/>
    </source>
</evidence>
<feature type="region of interest" description="Disordered" evidence="11">
    <location>
        <begin position="1252"/>
        <end position="1286"/>
    </location>
</feature>
<gene>
    <name evidence="14" type="ORF">AMS68_007132</name>
</gene>
<protein>
    <recommendedName>
        <fullName evidence="10">Protein transport protein sec16</fullName>
    </recommendedName>
</protein>
<feature type="compositionally biased region" description="Polar residues" evidence="11">
    <location>
        <begin position="456"/>
        <end position="469"/>
    </location>
</feature>
<dbReference type="GO" id="GO:0005789">
    <property type="term" value="C:endoplasmic reticulum membrane"/>
    <property type="evidence" value="ECO:0007669"/>
    <property type="project" value="UniProtKB-SubCell"/>
</dbReference>
<evidence type="ECO:0000256" key="2">
    <source>
        <dbReference type="ARBA" id="ARBA00005927"/>
    </source>
</evidence>
<sequence length="1698" mass="180138">MDDDAYPDFGNAYPVTQLDEASEAKTEEATIIQHDVSKAFQRHRRQKTQTEDDFFDRYPGPTPEKTRRPATEGELEHDISQERDEISASPSKPRHTQDEDIGGDDEGTTLHPHASVEEEADTLDAGDTESADTRVPNEPEHEPAAHYEHQGAVTELEEAIDESVQAPLIRDEEPLPTVATISREPTFTQEDDSQRIKSIERSFTANFTDIPTLQSAVSSSAEMPNDWPAVGDDKTFAELLDGKTISSQTDGAKGGTNDTEAKPDMSAAWAAALDDDEILDDPSNELDPTSFFGDDDDDGFLEDEEPEPAVQVPQRITQQRSVSAYVPGTAQTLTSGQPFGASQSPFLNQVHGRSGGTPDTGLYDVYSQPANVATQQSRPALSSTQSFVDKPKNGYASPYDLPMDVVKVRQRPARLAQTSQTSIPKPPPRTSSFGGMLPQEQIANPSPPGSSHGPSNTTQSVPSSAQPTPRSDAGFFADLPVTSKARVRPSGTYTPQSSGMPTPPAIQQQFNAGPMHAPPLRSSQSYAPSTSHQPSAPIGGLRQPEKAPLFPEQITPPSTMQSQMTPSPPSVPSQASNRYSPAPQATAQAGANTARYSPAPPGQSMKSTQRYASSPSTVPSLPPTRAGQSFVPRTSSPLAVHGRPQSQTGQSTEQLRTIPHLPGSPGKTFDAGLNNERRGSGASRYAPSSTGTNTESVAGDATAFSPRRTRTQSPSEFRKLSSLSQVPTTSMLTASNHLVSQPSGKMHLSHKRQFSRDLPYASPNDERAQDPLQRYQGHAIFYWSSAGMVTSSFPRQTPFYASGTAGPSVKCTPGDIKIADASTILQLSERDAKFPGPLTARSKGKKKELLAWLNGKIEELQQGVEAAKLNFDLPDNERRGAEEKLLLWQTMRVFLEHDGVLEGTPKIEQEIRQLFIPDLAEQGQIASLQSPTTTIVAGDAVDQAVLQQIRQALLEGQRERAVWLAEEKRLWGHAMLIASTMGPDAFKQIVGSFVRNQLKGQSSSQLKSLAALYQVFAGSPDECVDELVAPSARAGFQMINTADGRGTIDSLNGLDQWRETLSLVHSNPTPSNSASLLAIGKLLAGYGRIEAAHICYLFARSLAKHAGSDDPEAHFVLLGADAANGKVDLDSLMLTQVYEYASSLSSPSTAVHYIPHLQAYKLIHARYLAASGHKAQAQSYCEHIDAAIRATTRPSGYYHQAFASELNAFNALLSQSPHSGAHGGKFFSRPAIDKVSSNMGSWFTKFVSGGEDAETESNASGQGDGDTFGPFSGVSANSGPISRTPSSAELYSASMLSPPLTQSFQPSTSPSRYTPLSAGLANKYSPAGASQIAGPRASFDSDRPLGIQVPSSVPSGESVRSSSGRYAPISAGQSPALLAVQPSAISRRASNQSLASTGSYEPQPLLAEQDGFAYAPPVMSAPPAETEPNGIAHDDTPDPEYAAESASGYAPPTMGYEPPSYQPYQPEPDASEKTEEAAKPKKKSYMEDDDGDDIASRAAALKTQPASREPDPAIVAAAAADAARQGKGHGSRDSWFGGWFGGKKDPNAAPGPIKAKLGEESSFYFDKDLNKWVNKKGGAEGAAAAAPTPPPPRLPSGAGGPPSRAASGGAPPMGGPPSRQGTPANAPPGQGLPPKSMPLPTPAGAIAGSMAPPPRPSSTMSNASSLDDLLGAPAGAAKKGAAKNKKKGRYVDVMANAS</sequence>
<dbReference type="GO" id="GO:0070971">
    <property type="term" value="C:endoplasmic reticulum exit site"/>
    <property type="evidence" value="ECO:0007669"/>
    <property type="project" value="TreeGrafter"/>
</dbReference>
<feature type="domain" description="Sec16 Sec23-binding" evidence="12">
    <location>
        <begin position="949"/>
        <end position="1249"/>
    </location>
</feature>
<comment type="similarity">
    <text evidence="2 10">Belongs to the SEC16 family.</text>
</comment>
<dbReference type="GO" id="GO:0070973">
    <property type="term" value="P:protein localization to endoplasmic reticulum exit site"/>
    <property type="evidence" value="ECO:0007669"/>
    <property type="project" value="TreeGrafter"/>
</dbReference>
<feature type="compositionally biased region" description="Polar residues" evidence="11">
    <location>
        <begin position="686"/>
        <end position="696"/>
    </location>
</feature>
<dbReference type="InterPro" id="IPR024298">
    <property type="entry name" value="Sec16_Sec23-bd"/>
</dbReference>
<feature type="compositionally biased region" description="Acidic residues" evidence="11">
    <location>
        <begin position="117"/>
        <end position="130"/>
    </location>
</feature>
<feature type="region of interest" description="Disordered" evidence="11">
    <location>
        <begin position="1415"/>
        <end position="1554"/>
    </location>
</feature>
<accession>A0A6H0Y3W2</accession>
<feature type="compositionally biased region" description="Polar residues" evidence="11">
    <location>
        <begin position="1274"/>
        <end position="1286"/>
    </location>
</feature>
<organism evidence="14 15">
    <name type="scientific">Peltaster fructicola</name>
    <dbReference type="NCBI Taxonomy" id="286661"/>
    <lineage>
        <taxon>Eukaryota</taxon>
        <taxon>Fungi</taxon>
        <taxon>Dikarya</taxon>
        <taxon>Ascomycota</taxon>
        <taxon>Pezizomycotina</taxon>
        <taxon>Dothideomycetes</taxon>
        <taxon>Dothideomycetes incertae sedis</taxon>
        <taxon>Peltaster</taxon>
    </lineage>
</organism>
<dbReference type="GO" id="GO:0012507">
    <property type="term" value="C:ER to Golgi transport vesicle membrane"/>
    <property type="evidence" value="ECO:0007669"/>
    <property type="project" value="TreeGrafter"/>
</dbReference>
<name>A0A6H0Y3W2_9PEZI</name>
<feature type="compositionally biased region" description="Low complexity" evidence="11">
    <location>
        <begin position="1456"/>
        <end position="1468"/>
    </location>
</feature>
<feature type="compositionally biased region" description="Low complexity" evidence="11">
    <location>
        <begin position="1513"/>
        <end position="1523"/>
    </location>
</feature>
<feature type="compositionally biased region" description="Polar residues" evidence="11">
    <location>
        <begin position="491"/>
        <end position="511"/>
    </location>
</feature>
<reference evidence="14 15" key="1">
    <citation type="journal article" date="2016" name="Sci. Rep.">
        <title>Peltaster fructicola genome reveals evolution from an invasive phytopathogen to an ectophytic parasite.</title>
        <authorList>
            <person name="Xu C."/>
            <person name="Chen H."/>
            <person name="Gleason M.L."/>
            <person name="Xu J.R."/>
            <person name="Liu H."/>
            <person name="Zhang R."/>
            <person name="Sun G."/>
        </authorList>
    </citation>
    <scope>NUCLEOTIDE SEQUENCE [LARGE SCALE GENOMIC DNA]</scope>
    <source>
        <strain evidence="14 15">LNHT1506</strain>
    </source>
</reference>
<keyword evidence="5 10" id="KW-0931">ER-Golgi transport</keyword>
<feature type="region of interest" description="Disordered" evidence="11">
    <location>
        <begin position="243"/>
        <end position="262"/>
    </location>
</feature>
<dbReference type="PANTHER" id="PTHR13402">
    <property type="entry name" value="RGPR-RELATED"/>
    <property type="match status" value="1"/>
</dbReference>
<dbReference type="CDD" id="cd09233">
    <property type="entry name" value="ACE1-Sec16-like"/>
    <property type="match status" value="1"/>
</dbReference>
<feature type="compositionally biased region" description="Polar residues" evidence="11">
    <location>
        <begin position="335"/>
        <end position="347"/>
    </location>
</feature>
<evidence type="ECO:0000256" key="7">
    <source>
        <dbReference type="ARBA" id="ARBA00023006"/>
    </source>
</evidence>